<gene>
    <name evidence="2" type="ORF">HGUI_03760</name>
</gene>
<evidence type="ECO:0000313" key="2">
    <source>
        <dbReference type="EMBL" id="SGZ41559.1"/>
    </source>
</evidence>
<dbReference type="OrthoDB" id="3971210at2759"/>
<dbReference type="AlphaFoldDB" id="A0A1L0D306"/>
<reference evidence="3" key="1">
    <citation type="submission" date="2016-11" db="EMBL/GenBank/DDBJ databases">
        <authorList>
            <person name="Guldener U."/>
        </authorList>
    </citation>
    <scope>NUCLEOTIDE SEQUENCE [LARGE SCALE GENOMIC DNA]</scope>
</reference>
<name>A0A1L0D306_9ASCO</name>
<protein>
    <submittedName>
        <fullName evidence="2">Uncharacterized protein</fullName>
    </submittedName>
</protein>
<dbReference type="VEuPathDB" id="FungiDB:HGUI_03760"/>
<dbReference type="EMBL" id="FQNF01000116">
    <property type="protein sequence ID" value="SGZ41559.1"/>
    <property type="molecule type" value="Genomic_DNA"/>
</dbReference>
<dbReference type="Proteomes" id="UP000183365">
    <property type="component" value="Unassembled WGS sequence"/>
</dbReference>
<keyword evidence="1" id="KW-0812">Transmembrane</keyword>
<evidence type="ECO:0000256" key="1">
    <source>
        <dbReference type="SAM" id="Phobius"/>
    </source>
</evidence>
<organism evidence="2 3">
    <name type="scientific">Hanseniaspora guilliermondii</name>
    <dbReference type="NCBI Taxonomy" id="56406"/>
    <lineage>
        <taxon>Eukaryota</taxon>
        <taxon>Fungi</taxon>
        <taxon>Dikarya</taxon>
        <taxon>Ascomycota</taxon>
        <taxon>Saccharomycotina</taxon>
        <taxon>Saccharomycetes</taxon>
        <taxon>Saccharomycodales</taxon>
        <taxon>Saccharomycodaceae</taxon>
        <taxon>Hanseniaspora</taxon>
    </lineage>
</organism>
<feature type="transmembrane region" description="Helical" evidence="1">
    <location>
        <begin position="21"/>
        <end position="45"/>
    </location>
</feature>
<evidence type="ECO:0000313" key="3">
    <source>
        <dbReference type="Proteomes" id="UP000183365"/>
    </source>
</evidence>
<accession>A0A1L0D306</accession>
<sequence length="251" mass="30760">MHDLDKEVPIHLHIPSEKKDFITIIKAFPEIIIMPSVVILVVLLLKGYHYYHFCMDKKTILTRIYLLEHKVFPCPYKRKLHNKDKFDHDLTFMWNHYMEEDRIYRTLLKAKEFRKLLKEHMDIFYNLRYFQYLPYYNSETDEDIIPEFLSWKEYYRRKTHAQILIKYAFQLALRDKFSVFRLNKDDDIIFSVKPENFVGAFWDRKTSTYVIIGQPDWWDKSMYAPSDVHCSFVSFKILDEDYRRTFISDDE</sequence>
<keyword evidence="1" id="KW-0472">Membrane</keyword>
<proteinExistence type="predicted"/>
<keyword evidence="1" id="KW-1133">Transmembrane helix</keyword>
<keyword evidence="3" id="KW-1185">Reference proteome</keyword>